<dbReference type="Proteomes" id="UP000029223">
    <property type="component" value="Unassembled WGS sequence"/>
</dbReference>
<reference evidence="2" key="2">
    <citation type="submission" date="2014-09" db="EMBL/GenBank/DDBJ databases">
        <authorList>
            <consortium name="NBRP consortium"/>
            <person name="Sawabe T."/>
            <person name="Meirelles P."/>
            <person name="Nakanishi M."/>
            <person name="Sayaka M."/>
            <person name="Hattori M."/>
            <person name="Ohkuma M."/>
        </authorList>
    </citation>
    <scope>NUCLEOTIDE SEQUENCE [LARGE SCALE GENOMIC DNA]</scope>
    <source>
        <strain evidence="2">JCM 19239</strain>
    </source>
</reference>
<organism evidence="1 2">
    <name type="scientific">Vibrio variabilis</name>
    <dbReference type="NCBI Taxonomy" id="990271"/>
    <lineage>
        <taxon>Bacteria</taxon>
        <taxon>Pseudomonadati</taxon>
        <taxon>Pseudomonadota</taxon>
        <taxon>Gammaproteobacteria</taxon>
        <taxon>Vibrionales</taxon>
        <taxon>Vibrionaceae</taxon>
        <taxon>Vibrio</taxon>
    </lineage>
</organism>
<comment type="caution">
    <text evidence="1">The sequence shown here is derived from an EMBL/GenBank/DDBJ whole genome shotgun (WGS) entry which is preliminary data.</text>
</comment>
<evidence type="ECO:0000313" key="2">
    <source>
        <dbReference type="Proteomes" id="UP000029223"/>
    </source>
</evidence>
<evidence type="ECO:0000313" key="1">
    <source>
        <dbReference type="EMBL" id="GAL30398.1"/>
    </source>
</evidence>
<accession>A0ABQ0JNS4</accession>
<protein>
    <submittedName>
        <fullName evidence="1">Uncharacterized protein</fullName>
    </submittedName>
</protein>
<dbReference type="PROSITE" id="PS51257">
    <property type="entry name" value="PROKAR_LIPOPROTEIN"/>
    <property type="match status" value="1"/>
</dbReference>
<gene>
    <name evidence="1" type="ORF">JCM19239_7508</name>
</gene>
<proteinExistence type="predicted"/>
<sequence>MKVLTVTSIISLGLVVGCGGGGGGDGAQVVVLRQRLHRL</sequence>
<dbReference type="EMBL" id="BBMS01000094">
    <property type="protein sequence ID" value="GAL30398.1"/>
    <property type="molecule type" value="Genomic_DNA"/>
</dbReference>
<keyword evidence="2" id="KW-1185">Reference proteome</keyword>
<reference evidence="2" key="1">
    <citation type="submission" date="2014-09" db="EMBL/GenBank/DDBJ databases">
        <title>Vibrio variabilis JCM 19239. (C206) whole genome shotgun sequence.</title>
        <authorList>
            <person name="Sawabe T."/>
            <person name="Meirelles P."/>
            <person name="Nakanishi M."/>
            <person name="Sayaka M."/>
            <person name="Hattori M."/>
            <person name="Ohkuma M."/>
        </authorList>
    </citation>
    <scope>NUCLEOTIDE SEQUENCE [LARGE SCALE GENOMIC DNA]</scope>
    <source>
        <strain evidence="2">JCM 19239</strain>
    </source>
</reference>
<name>A0ABQ0JNS4_9VIBR</name>